<keyword evidence="2" id="KW-0238">DNA-binding</keyword>
<dbReference type="InterPro" id="IPR011256">
    <property type="entry name" value="Reg_factor_effector_dom_sf"/>
</dbReference>
<dbReference type="EMBL" id="RHJS01000002">
    <property type="protein sequence ID" value="RRK31047.1"/>
    <property type="molecule type" value="Genomic_DNA"/>
</dbReference>
<evidence type="ECO:0000256" key="1">
    <source>
        <dbReference type="ARBA" id="ARBA00023015"/>
    </source>
</evidence>
<protein>
    <submittedName>
        <fullName evidence="5">AraC family transcriptional regulator</fullName>
    </submittedName>
</protein>
<dbReference type="SUPFAM" id="SSF55136">
    <property type="entry name" value="Probable bacterial effector-binding domain"/>
    <property type="match status" value="1"/>
</dbReference>
<dbReference type="AlphaFoldDB" id="A0A3R8JL66"/>
<dbReference type="Gene3D" id="3.20.80.10">
    <property type="entry name" value="Regulatory factor, effector binding domain"/>
    <property type="match status" value="1"/>
</dbReference>
<dbReference type="PRINTS" id="PR00032">
    <property type="entry name" value="HTHARAC"/>
</dbReference>
<dbReference type="SUPFAM" id="SSF46689">
    <property type="entry name" value="Homeodomain-like"/>
    <property type="match status" value="2"/>
</dbReference>
<dbReference type="PROSITE" id="PS01124">
    <property type="entry name" value="HTH_ARAC_FAMILY_2"/>
    <property type="match status" value="1"/>
</dbReference>
<dbReference type="InterPro" id="IPR018060">
    <property type="entry name" value="HTH_AraC"/>
</dbReference>
<accession>A0A3R8JL66</accession>
<comment type="caution">
    <text evidence="5">The sequence shown here is derived from an EMBL/GenBank/DDBJ whole genome shotgun (WGS) entry which is preliminary data.</text>
</comment>
<dbReference type="PROSITE" id="PS00041">
    <property type="entry name" value="HTH_ARAC_FAMILY_1"/>
    <property type="match status" value="1"/>
</dbReference>
<dbReference type="SMART" id="SM00342">
    <property type="entry name" value="HTH_ARAC"/>
    <property type="match status" value="1"/>
</dbReference>
<dbReference type="PANTHER" id="PTHR47504:SF5">
    <property type="entry name" value="RIGHT ORIGIN-BINDING PROTEIN"/>
    <property type="match status" value="1"/>
</dbReference>
<dbReference type="GO" id="GO:0043565">
    <property type="term" value="F:sequence-specific DNA binding"/>
    <property type="evidence" value="ECO:0007669"/>
    <property type="project" value="InterPro"/>
</dbReference>
<evidence type="ECO:0000313" key="6">
    <source>
        <dbReference type="Proteomes" id="UP000274920"/>
    </source>
</evidence>
<keyword evidence="3" id="KW-0804">Transcription</keyword>
<dbReference type="InterPro" id="IPR020449">
    <property type="entry name" value="Tscrpt_reg_AraC-type_HTH"/>
</dbReference>
<evidence type="ECO:0000313" key="5">
    <source>
        <dbReference type="EMBL" id="RRK31047.1"/>
    </source>
</evidence>
<sequence>MHAWETIDQSLNYIEEHLSGEISTEELADMVGLSQFYYQRLFKRLVRKPVQEYAKLRRLAKVVEGLKDTDRRILDIALDYGFSSHANFTRAFKETYGITPEEYRKTLPMLNTFEKPEISMNYVLVDEGVPLVVGGIVLEIQRKTLEKPEIYLGFEAEVEISRQIPVGESTGIDVPGQLWKQYHAKKELLAANLNGRVEIGMSHMGNFAQGVFNYFAGGMIQKMPEQLPEGFVKQELLPGKYIVSRIEAENFEDLVTVKLDQANKYLFSTWLPRHNLTTEPFSVEKYFRDAEDMAYMEIWVKPLLPEKEK</sequence>
<feature type="domain" description="HTH araC/xylS-type" evidence="4">
    <location>
        <begin position="8"/>
        <end position="106"/>
    </location>
</feature>
<evidence type="ECO:0000256" key="2">
    <source>
        <dbReference type="ARBA" id="ARBA00023125"/>
    </source>
</evidence>
<dbReference type="RefSeq" id="WP_016220564.1">
    <property type="nucleotide sequence ID" value="NZ_RHJS01000002.1"/>
</dbReference>
<dbReference type="Gene3D" id="1.10.10.60">
    <property type="entry name" value="Homeodomain-like"/>
    <property type="match status" value="2"/>
</dbReference>
<evidence type="ECO:0000256" key="3">
    <source>
        <dbReference type="ARBA" id="ARBA00023163"/>
    </source>
</evidence>
<dbReference type="PANTHER" id="PTHR47504">
    <property type="entry name" value="RIGHT ORIGIN-BINDING PROTEIN"/>
    <property type="match status" value="1"/>
</dbReference>
<proteinExistence type="predicted"/>
<dbReference type="InterPro" id="IPR029441">
    <property type="entry name" value="Cass2"/>
</dbReference>
<dbReference type="GO" id="GO:0003700">
    <property type="term" value="F:DNA-binding transcription factor activity"/>
    <property type="evidence" value="ECO:0007669"/>
    <property type="project" value="InterPro"/>
</dbReference>
<keyword evidence="1" id="KW-0805">Transcription regulation</keyword>
<dbReference type="Pfam" id="PF14526">
    <property type="entry name" value="Cass2"/>
    <property type="match status" value="1"/>
</dbReference>
<name>A0A3R8JL66_9FIRM</name>
<reference evidence="5" key="1">
    <citation type="submission" date="2018-10" db="EMBL/GenBank/DDBJ databases">
        <title>Schaedlerella arabinophila gen. nov. sp. nov., isolated from the mouse intestinal tract and comparative analysis with the genome of the closely related altered Schaedler flora strain ASF502.</title>
        <authorList>
            <person name="Miyake S."/>
            <person name="Soh M."/>
            <person name="Seedorf H."/>
        </authorList>
    </citation>
    <scope>NUCLEOTIDE SEQUENCE [LARGE SCALE GENOMIC DNA]</scope>
    <source>
        <strain evidence="5">DSM 106076</strain>
    </source>
</reference>
<gene>
    <name evidence="5" type="ORF">EBB54_06415</name>
</gene>
<dbReference type="InterPro" id="IPR009057">
    <property type="entry name" value="Homeodomain-like_sf"/>
</dbReference>
<dbReference type="InterPro" id="IPR050959">
    <property type="entry name" value="MarA-like"/>
</dbReference>
<dbReference type="Proteomes" id="UP000274920">
    <property type="component" value="Unassembled WGS sequence"/>
</dbReference>
<dbReference type="Pfam" id="PF12833">
    <property type="entry name" value="HTH_18"/>
    <property type="match status" value="1"/>
</dbReference>
<organism evidence="5 6">
    <name type="scientific">Schaedlerella arabinosiphila</name>
    <dbReference type="NCBI Taxonomy" id="2044587"/>
    <lineage>
        <taxon>Bacteria</taxon>
        <taxon>Bacillati</taxon>
        <taxon>Bacillota</taxon>
        <taxon>Clostridia</taxon>
        <taxon>Lachnospirales</taxon>
        <taxon>Lachnospiraceae</taxon>
        <taxon>Schaedlerella</taxon>
    </lineage>
</organism>
<keyword evidence="6" id="KW-1185">Reference proteome</keyword>
<evidence type="ECO:0000259" key="4">
    <source>
        <dbReference type="PROSITE" id="PS01124"/>
    </source>
</evidence>
<dbReference type="InterPro" id="IPR018062">
    <property type="entry name" value="HTH_AraC-typ_CS"/>
</dbReference>